<dbReference type="Gene3D" id="3.30.360.10">
    <property type="entry name" value="Dihydrodipicolinate Reductase, domain 2"/>
    <property type="match status" value="1"/>
</dbReference>
<dbReference type="InterPro" id="IPR043906">
    <property type="entry name" value="Gfo/Idh/MocA_OxRdtase_bact_C"/>
</dbReference>
<feature type="domain" description="Gfo/Idh/MocA-like oxidoreductase bacterial type C-terminal" evidence="2">
    <location>
        <begin position="217"/>
        <end position="268"/>
    </location>
</feature>
<dbReference type="Pfam" id="PF01408">
    <property type="entry name" value="GFO_IDH_MocA"/>
    <property type="match status" value="1"/>
</dbReference>
<dbReference type="EMBL" id="CP042434">
    <property type="protein sequence ID" value="QEC71690.1"/>
    <property type="molecule type" value="Genomic_DNA"/>
</dbReference>
<dbReference type="Gene3D" id="3.40.50.720">
    <property type="entry name" value="NAD(P)-binding Rossmann-like Domain"/>
    <property type="match status" value="1"/>
</dbReference>
<protein>
    <submittedName>
        <fullName evidence="3">Gfo/Idh/MocA family oxidoreductase</fullName>
    </submittedName>
</protein>
<accession>A0A5B8VJP2</accession>
<evidence type="ECO:0000313" key="4">
    <source>
        <dbReference type="Proteomes" id="UP000321291"/>
    </source>
</evidence>
<evidence type="ECO:0000259" key="1">
    <source>
        <dbReference type="Pfam" id="PF01408"/>
    </source>
</evidence>
<feature type="domain" description="Gfo/Idh/MocA-like oxidoreductase N-terminal" evidence="1">
    <location>
        <begin position="51"/>
        <end position="171"/>
    </location>
</feature>
<dbReference type="AlphaFoldDB" id="A0A5B8VJP2"/>
<dbReference type="Proteomes" id="UP000321291">
    <property type="component" value="Chromosome"/>
</dbReference>
<evidence type="ECO:0000313" key="3">
    <source>
        <dbReference type="EMBL" id="QEC71690.1"/>
    </source>
</evidence>
<name>A0A5B8VJP2_9BACT</name>
<dbReference type="SUPFAM" id="SSF55347">
    <property type="entry name" value="Glyceraldehyde-3-phosphate dehydrogenase-like, C-terminal domain"/>
    <property type="match status" value="1"/>
</dbReference>
<dbReference type="InterPro" id="IPR050463">
    <property type="entry name" value="Gfo/Idh/MocA_oxidrdct_glycsds"/>
</dbReference>
<dbReference type="RefSeq" id="WP_146781067.1">
    <property type="nucleotide sequence ID" value="NZ_CP042434.1"/>
</dbReference>
<dbReference type="GO" id="GO:0000166">
    <property type="term" value="F:nucleotide binding"/>
    <property type="evidence" value="ECO:0007669"/>
    <property type="project" value="InterPro"/>
</dbReference>
<dbReference type="InterPro" id="IPR036291">
    <property type="entry name" value="NAD(P)-bd_dom_sf"/>
</dbReference>
<dbReference type="PANTHER" id="PTHR43818">
    <property type="entry name" value="BCDNA.GH03377"/>
    <property type="match status" value="1"/>
</dbReference>
<sequence>MNNKDDKSVTQKNADSRRKFIKNAAAIGAGVWIVPRHVLGGKGYIAPSDKLRVASVGAGGKGQSDIAMFAKSGEADIAFLCDVDTRRAATSVKNFPKAKFYKDWRVLFDKELNNFDAVSVSTPDHNHAIIALGAMQRGKHVYVQKPLTHDIHEARVLTAAAKKYKVVTQMGNQGGSNDGTRLLSEWYDAGLIGDVHTVYVWTDRPVWPQGIPWPSANADVPKELDWDLWLGTAPQANYVDKLVPFNWRGWWDYGTGALGDMGCHLMEAAFRTLNLKYATEVQASVGSVYVDEFKRGYFPKSCPPSSHVTLKFPKTDKTKGDIEVHWMDGGIQPTRPEELGANEPFGDGGNGTLFIGTKGKMLADTYSENARLLPLSRNEEVKKMHIPQKYARVPGGANGHYKQWVEAAKAGYGKKEVSSPFETAGPLTEALLMANLAIRGFDVKRIEGDKTSFPGRYVKLLWDNDNMRITNFDEVNAFVKRDYREGWRLGM</sequence>
<proteinExistence type="predicted"/>
<dbReference type="OrthoDB" id="9763611at2"/>
<evidence type="ECO:0000259" key="2">
    <source>
        <dbReference type="Pfam" id="PF19051"/>
    </source>
</evidence>
<keyword evidence="4" id="KW-1185">Reference proteome</keyword>
<dbReference type="PANTHER" id="PTHR43818:SF10">
    <property type="entry name" value="NADH-DEPENDENT DEHYDROGENASE-RELATED"/>
    <property type="match status" value="1"/>
</dbReference>
<reference evidence="3 4" key="1">
    <citation type="journal article" date="2017" name="Int. J. Syst. Evol. Microbiol.">
        <title>Arachidicoccus ginsenosidivorans sp. nov., with ginsenoside-converting activity isolated from ginseng cultivating soil.</title>
        <authorList>
            <person name="Siddiqi M.Z."/>
            <person name="Aslam Z."/>
            <person name="Im W.T."/>
        </authorList>
    </citation>
    <scope>NUCLEOTIDE SEQUENCE [LARGE SCALE GENOMIC DNA]</scope>
    <source>
        <strain evidence="3 4">Gsoil 809</strain>
    </source>
</reference>
<dbReference type="KEGG" id="agi:FSB73_08455"/>
<dbReference type="SUPFAM" id="SSF51735">
    <property type="entry name" value="NAD(P)-binding Rossmann-fold domains"/>
    <property type="match status" value="1"/>
</dbReference>
<dbReference type="InterPro" id="IPR000683">
    <property type="entry name" value="Gfo/Idh/MocA-like_OxRdtase_N"/>
</dbReference>
<gene>
    <name evidence="3" type="ORF">FSB73_08455</name>
</gene>
<organism evidence="3 4">
    <name type="scientific">Arachidicoccus ginsenosidivorans</name>
    <dbReference type="NCBI Taxonomy" id="496057"/>
    <lineage>
        <taxon>Bacteria</taxon>
        <taxon>Pseudomonadati</taxon>
        <taxon>Bacteroidota</taxon>
        <taxon>Chitinophagia</taxon>
        <taxon>Chitinophagales</taxon>
        <taxon>Chitinophagaceae</taxon>
        <taxon>Arachidicoccus</taxon>
    </lineage>
</organism>
<dbReference type="Pfam" id="PF19051">
    <property type="entry name" value="GFO_IDH_MocA_C2"/>
    <property type="match status" value="1"/>
</dbReference>